<dbReference type="EMBL" id="ML993641">
    <property type="protein sequence ID" value="KAF2159187.1"/>
    <property type="molecule type" value="Genomic_DNA"/>
</dbReference>
<evidence type="ECO:0000256" key="2">
    <source>
        <dbReference type="ARBA" id="ARBA00022723"/>
    </source>
</evidence>
<dbReference type="InterPro" id="IPR011057">
    <property type="entry name" value="Mss4-like_sf"/>
</dbReference>
<dbReference type="GO" id="GO:0046872">
    <property type="term" value="F:metal ion binding"/>
    <property type="evidence" value="ECO:0007669"/>
    <property type="project" value="UniProtKB-KW"/>
</dbReference>
<dbReference type="Gene3D" id="2.170.150.70">
    <property type="match status" value="1"/>
</dbReference>
<dbReference type="PROSITE" id="PS51891">
    <property type="entry name" value="CENP_V_GFA"/>
    <property type="match status" value="1"/>
</dbReference>
<dbReference type="GeneID" id="54567909"/>
<feature type="domain" description="CENP-V/GFA" evidence="4">
    <location>
        <begin position="3"/>
        <end position="113"/>
    </location>
</feature>
<dbReference type="PANTHER" id="PTHR28620:SF1">
    <property type="entry name" value="CENP-V_GFA DOMAIN-CONTAINING PROTEIN"/>
    <property type="match status" value="1"/>
</dbReference>
<dbReference type="AlphaFoldDB" id="A0A6A6BWN2"/>
<evidence type="ECO:0000313" key="5">
    <source>
        <dbReference type="EMBL" id="KAF2159187.1"/>
    </source>
</evidence>
<keyword evidence="6" id="KW-1185">Reference proteome</keyword>
<dbReference type="RefSeq" id="XP_033660076.1">
    <property type="nucleotide sequence ID" value="XM_033814637.1"/>
</dbReference>
<keyword evidence="3" id="KW-0862">Zinc</keyword>
<evidence type="ECO:0000259" key="4">
    <source>
        <dbReference type="PROSITE" id="PS51891"/>
    </source>
</evidence>
<proteinExistence type="inferred from homology"/>
<dbReference type="SUPFAM" id="SSF51316">
    <property type="entry name" value="Mss4-like"/>
    <property type="match status" value="1"/>
</dbReference>
<dbReference type="Pfam" id="PF04828">
    <property type="entry name" value="GFA"/>
    <property type="match status" value="1"/>
</dbReference>
<evidence type="ECO:0000256" key="3">
    <source>
        <dbReference type="ARBA" id="ARBA00022833"/>
    </source>
</evidence>
<evidence type="ECO:0000313" key="6">
    <source>
        <dbReference type="Proteomes" id="UP000799537"/>
    </source>
</evidence>
<dbReference type="OrthoDB" id="2993351at2759"/>
<gene>
    <name evidence="5" type="ORF">M409DRAFT_61013</name>
</gene>
<reference evidence="5" key="1">
    <citation type="journal article" date="2020" name="Stud. Mycol.">
        <title>101 Dothideomycetes genomes: a test case for predicting lifestyles and emergence of pathogens.</title>
        <authorList>
            <person name="Haridas S."/>
            <person name="Albert R."/>
            <person name="Binder M."/>
            <person name="Bloem J."/>
            <person name="Labutti K."/>
            <person name="Salamov A."/>
            <person name="Andreopoulos B."/>
            <person name="Baker S."/>
            <person name="Barry K."/>
            <person name="Bills G."/>
            <person name="Bluhm B."/>
            <person name="Cannon C."/>
            <person name="Castanera R."/>
            <person name="Culley D."/>
            <person name="Daum C."/>
            <person name="Ezra D."/>
            <person name="Gonzalez J."/>
            <person name="Henrissat B."/>
            <person name="Kuo A."/>
            <person name="Liang C."/>
            <person name="Lipzen A."/>
            <person name="Lutzoni F."/>
            <person name="Magnuson J."/>
            <person name="Mondo S."/>
            <person name="Nolan M."/>
            <person name="Ohm R."/>
            <person name="Pangilinan J."/>
            <person name="Park H.-J."/>
            <person name="Ramirez L."/>
            <person name="Alfaro M."/>
            <person name="Sun H."/>
            <person name="Tritt A."/>
            <person name="Yoshinaga Y."/>
            <person name="Zwiers L.-H."/>
            <person name="Turgeon B."/>
            <person name="Goodwin S."/>
            <person name="Spatafora J."/>
            <person name="Crous P."/>
            <person name="Grigoriev I."/>
        </authorList>
    </citation>
    <scope>NUCLEOTIDE SEQUENCE</scope>
    <source>
        <strain evidence="5">ATCC 36951</strain>
    </source>
</reference>
<sequence length="116" mass="13243">MPMTATCHCGSISITAPHLPAYINDCQCGVCHRYGGAWGYYTVDEVSIDRREGASTKKYIWGDRECEFHFCEQCGGVVFWWPTEKGLAKSREMGVNTRMVDPGLLLRVERRWTFVD</sequence>
<evidence type="ECO:0000256" key="1">
    <source>
        <dbReference type="ARBA" id="ARBA00005495"/>
    </source>
</evidence>
<comment type="similarity">
    <text evidence="1">Belongs to the Gfa family.</text>
</comment>
<dbReference type="GO" id="GO:0016846">
    <property type="term" value="F:carbon-sulfur lyase activity"/>
    <property type="evidence" value="ECO:0007669"/>
    <property type="project" value="InterPro"/>
</dbReference>
<keyword evidence="2" id="KW-0479">Metal-binding</keyword>
<organism evidence="5 6">
    <name type="scientific">Zasmidium cellare ATCC 36951</name>
    <dbReference type="NCBI Taxonomy" id="1080233"/>
    <lineage>
        <taxon>Eukaryota</taxon>
        <taxon>Fungi</taxon>
        <taxon>Dikarya</taxon>
        <taxon>Ascomycota</taxon>
        <taxon>Pezizomycotina</taxon>
        <taxon>Dothideomycetes</taxon>
        <taxon>Dothideomycetidae</taxon>
        <taxon>Mycosphaerellales</taxon>
        <taxon>Mycosphaerellaceae</taxon>
        <taxon>Zasmidium</taxon>
    </lineage>
</organism>
<dbReference type="InterPro" id="IPR006913">
    <property type="entry name" value="CENP-V/GFA"/>
</dbReference>
<protein>
    <recommendedName>
        <fullName evidence="4">CENP-V/GFA domain-containing protein</fullName>
    </recommendedName>
</protein>
<dbReference type="InterPro" id="IPR052355">
    <property type="entry name" value="CENP-V-like"/>
</dbReference>
<accession>A0A6A6BWN2</accession>
<dbReference type="PANTHER" id="PTHR28620">
    <property type="entry name" value="CENTROMERE PROTEIN V"/>
    <property type="match status" value="1"/>
</dbReference>
<dbReference type="Proteomes" id="UP000799537">
    <property type="component" value="Unassembled WGS sequence"/>
</dbReference>
<name>A0A6A6BWN2_ZASCE</name>